<dbReference type="InterPro" id="IPR011990">
    <property type="entry name" value="TPR-like_helical_dom_sf"/>
</dbReference>
<evidence type="ECO:0000256" key="4">
    <source>
        <dbReference type="SAM" id="MobiDB-lite"/>
    </source>
</evidence>
<evidence type="ECO:0000313" key="7">
    <source>
        <dbReference type="Proteomes" id="UP000321234"/>
    </source>
</evidence>
<dbReference type="PANTHER" id="PTHR47691">
    <property type="entry name" value="REGULATOR-RELATED"/>
    <property type="match status" value="1"/>
</dbReference>
<name>A0A5C8Z5Y6_9ACTN</name>
<comment type="similarity">
    <text evidence="1">Belongs to the AfsR/DnrI/RedD regulatory family.</text>
</comment>
<dbReference type="PRINTS" id="PR00364">
    <property type="entry name" value="DISEASERSIST"/>
</dbReference>
<evidence type="ECO:0000256" key="1">
    <source>
        <dbReference type="ARBA" id="ARBA00005820"/>
    </source>
</evidence>
<dbReference type="SUPFAM" id="SSF46894">
    <property type="entry name" value="C-terminal effector domain of the bipartite response regulators"/>
    <property type="match status" value="1"/>
</dbReference>
<dbReference type="Gene3D" id="1.25.40.10">
    <property type="entry name" value="Tetratricopeptide repeat domain"/>
    <property type="match status" value="2"/>
</dbReference>
<dbReference type="SMART" id="SM01043">
    <property type="entry name" value="BTAD"/>
    <property type="match status" value="1"/>
</dbReference>
<dbReference type="Gene3D" id="3.40.50.300">
    <property type="entry name" value="P-loop containing nucleotide triphosphate hydrolases"/>
    <property type="match status" value="1"/>
</dbReference>
<keyword evidence="7" id="KW-1185">Reference proteome</keyword>
<dbReference type="InterPro" id="IPR016032">
    <property type="entry name" value="Sig_transdc_resp-reg_C-effctor"/>
</dbReference>
<dbReference type="EMBL" id="VKAC01000015">
    <property type="protein sequence ID" value="TXR52340.1"/>
    <property type="molecule type" value="Genomic_DNA"/>
</dbReference>
<dbReference type="RefSeq" id="WP_147928177.1">
    <property type="nucleotide sequence ID" value="NZ_VKAC01000015.1"/>
</dbReference>
<sequence length="993" mass="103118">MGDQDGRGTGVRVEVLGPLRVLVDGQEAALGGPVPRALVHRLALADGAMVTDTALQEDLWGEDQPASAATTLQAHVARLRRALEPGRSARDATALVRRGPGYALVATSSDAADFERLAARGRTLLTIDPTAAAEALEQALALWRGPALAEVAQRGWAAPEVRRLEHLLAAAREDRVAAELERGDDAAASAGASALVAAEPLRERGWELLALALHRQGRRTEALAALDQLAERLADELGADPGPSATALRAAVEASDPALQRREAAPAPRGDGSGGRRPIAATSNLPAPASALVGREREVAEVAALLREHRLVTLTGTGGAGKTRLSLEVARRREDADGPWLVELASLADARLVPEVVATALGLVPPGGASASAALAAVLHHRELLLVLDNCEHVVDGAAAFVEVLLASCPGVRVLATSREPLLVAGERTHEVPVLSGGPDGEAVALFVDRARAASPAWEPTREDLERVAEVCAALDGLPLAVELAAAQIRVLTLADVAALADDGSSLGTLLRGGRRTTSRHGTMQAAVAWSYDRLTPAEREVFCDLSVFSGGFTLDAARRVLDRPDVVPVVADLVGRSLVVASRPGAQRRFHLLEPLRQHAAERLDPARREVLAGRRVEWVAELAAHADPSMRGRLAALETDRLHDEAGNIRAALSDGDPAVVLRIASGFFWFWYREGLVAEGLGHLLPALAAVAPDPHGEPDAATRARAWSGAALLSYLAGDLAGVGCALVQVGEHAARCDDPLVQAQSLALVAYFEAGGGQVEAARGHGQAALAISEALGHAATRAESLMVLGEVERQDGDLDAAVERLEAAVAEADACGYSWVGLSSRWTQSKVEASRGRLGAAWSALLDSLERGWAVGETTSWLVGLSTASHLLHRDGRPEEAARLAGAVAWQAGRIGYSPAAMDADLDRYAVELAADVAPDAYAAAAASGRDLTAAQAMDLVRRLGEEVLAVEALGGNGPGGNGPGGDGPGGDAPGEQAVVAAPAGRS</sequence>
<protein>
    <recommendedName>
        <fullName evidence="5">OmpR/PhoB-type domain-containing protein</fullName>
    </recommendedName>
</protein>
<feature type="compositionally biased region" description="Gly residues" evidence="4">
    <location>
        <begin position="961"/>
        <end position="979"/>
    </location>
</feature>
<accession>A0A5C8Z5Y6</accession>
<dbReference type="PROSITE" id="PS51755">
    <property type="entry name" value="OMPR_PHOB"/>
    <property type="match status" value="1"/>
</dbReference>
<organism evidence="6 7">
    <name type="scientific">Quadrisphaera setariae</name>
    <dbReference type="NCBI Taxonomy" id="2593304"/>
    <lineage>
        <taxon>Bacteria</taxon>
        <taxon>Bacillati</taxon>
        <taxon>Actinomycetota</taxon>
        <taxon>Actinomycetes</taxon>
        <taxon>Kineosporiales</taxon>
        <taxon>Kineosporiaceae</taxon>
        <taxon>Quadrisphaera</taxon>
    </lineage>
</organism>
<dbReference type="InterPro" id="IPR001867">
    <property type="entry name" value="OmpR/PhoB-type_DNA-bd"/>
</dbReference>
<proteinExistence type="inferred from homology"/>
<dbReference type="Pfam" id="PF03704">
    <property type="entry name" value="BTAD"/>
    <property type="match status" value="1"/>
</dbReference>
<gene>
    <name evidence="6" type="ORF">FMM08_20375</name>
</gene>
<dbReference type="SUPFAM" id="SSF48452">
    <property type="entry name" value="TPR-like"/>
    <property type="match status" value="2"/>
</dbReference>
<dbReference type="InterPro" id="IPR005158">
    <property type="entry name" value="BTAD"/>
</dbReference>
<dbReference type="GO" id="GO:0003677">
    <property type="term" value="F:DNA binding"/>
    <property type="evidence" value="ECO:0007669"/>
    <property type="project" value="UniProtKB-UniRule"/>
</dbReference>
<dbReference type="InterPro" id="IPR036388">
    <property type="entry name" value="WH-like_DNA-bd_sf"/>
</dbReference>
<dbReference type="GO" id="GO:0006355">
    <property type="term" value="P:regulation of DNA-templated transcription"/>
    <property type="evidence" value="ECO:0007669"/>
    <property type="project" value="InterPro"/>
</dbReference>
<comment type="caution">
    <text evidence="6">The sequence shown here is derived from an EMBL/GenBank/DDBJ whole genome shotgun (WGS) entry which is preliminary data.</text>
</comment>
<evidence type="ECO:0000259" key="5">
    <source>
        <dbReference type="PROSITE" id="PS51755"/>
    </source>
</evidence>
<feature type="DNA-binding region" description="OmpR/PhoB-type" evidence="3">
    <location>
        <begin position="1"/>
        <end position="106"/>
    </location>
</feature>
<dbReference type="Gene3D" id="1.10.10.10">
    <property type="entry name" value="Winged helix-like DNA-binding domain superfamily/Winged helix DNA-binding domain"/>
    <property type="match status" value="1"/>
</dbReference>
<dbReference type="InterPro" id="IPR027417">
    <property type="entry name" value="P-loop_NTPase"/>
</dbReference>
<dbReference type="OrthoDB" id="3691954at2"/>
<evidence type="ECO:0000256" key="2">
    <source>
        <dbReference type="ARBA" id="ARBA00023125"/>
    </source>
</evidence>
<dbReference type="Pfam" id="PF00486">
    <property type="entry name" value="Trans_reg_C"/>
    <property type="match status" value="1"/>
</dbReference>
<keyword evidence="2 3" id="KW-0238">DNA-binding</keyword>
<dbReference type="PANTHER" id="PTHR47691:SF3">
    <property type="entry name" value="HTH-TYPE TRANSCRIPTIONAL REGULATOR RV0890C-RELATED"/>
    <property type="match status" value="1"/>
</dbReference>
<dbReference type="AlphaFoldDB" id="A0A5C8Z5Y6"/>
<dbReference type="SUPFAM" id="SSF52540">
    <property type="entry name" value="P-loop containing nucleoside triphosphate hydrolases"/>
    <property type="match status" value="1"/>
</dbReference>
<feature type="domain" description="OmpR/PhoB-type" evidence="5">
    <location>
        <begin position="1"/>
        <end position="106"/>
    </location>
</feature>
<dbReference type="SMART" id="SM00862">
    <property type="entry name" value="Trans_reg_C"/>
    <property type="match status" value="1"/>
</dbReference>
<reference evidence="6 7" key="1">
    <citation type="submission" date="2019-07" db="EMBL/GenBank/DDBJ databases">
        <title>Quadrisphaera sp. strain DD2A genome sequencing and assembly.</title>
        <authorList>
            <person name="Kim I."/>
        </authorList>
    </citation>
    <scope>NUCLEOTIDE SEQUENCE [LARGE SCALE GENOMIC DNA]</scope>
    <source>
        <strain evidence="6 7">DD2A</strain>
    </source>
</reference>
<evidence type="ECO:0000256" key="3">
    <source>
        <dbReference type="PROSITE-ProRule" id="PRU01091"/>
    </source>
</evidence>
<dbReference type="GO" id="GO:0000160">
    <property type="term" value="P:phosphorelay signal transduction system"/>
    <property type="evidence" value="ECO:0007669"/>
    <property type="project" value="InterPro"/>
</dbReference>
<feature type="region of interest" description="Disordered" evidence="4">
    <location>
        <begin position="251"/>
        <end position="283"/>
    </location>
</feature>
<feature type="region of interest" description="Disordered" evidence="4">
    <location>
        <begin position="959"/>
        <end position="993"/>
    </location>
</feature>
<dbReference type="Proteomes" id="UP000321234">
    <property type="component" value="Unassembled WGS sequence"/>
</dbReference>
<evidence type="ECO:0000313" key="6">
    <source>
        <dbReference type="EMBL" id="TXR52340.1"/>
    </source>
</evidence>